<dbReference type="InterPro" id="IPR002347">
    <property type="entry name" value="SDR_fam"/>
</dbReference>
<reference evidence="4 5" key="1">
    <citation type="journal article" date="2014" name="BMC Genomics">
        <title>Comparative genome sequencing reveals chemotype-specific gene clusters in the toxigenic black mold Stachybotrys.</title>
        <authorList>
            <person name="Semeiks J."/>
            <person name="Borek D."/>
            <person name="Otwinowski Z."/>
            <person name="Grishin N.V."/>
        </authorList>
    </citation>
    <scope>NUCLEOTIDE SEQUENCE [LARGE SCALE GENOMIC DNA]</scope>
    <source>
        <strain evidence="5">CBS 109288 / IBT 7711</strain>
    </source>
</reference>
<evidence type="ECO:0000256" key="1">
    <source>
        <dbReference type="ARBA" id="ARBA00006484"/>
    </source>
</evidence>
<keyword evidence="3" id="KW-0560">Oxidoreductase</keyword>
<evidence type="ECO:0000256" key="3">
    <source>
        <dbReference type="ARBA" id="ARBA00023002"/>
    </source>
</evidence>
<sequence length="337" mass="36620">MASISLKPRSTSSTSIFVKSQFLTKCRPPPEGTSLAGKTAVITGSNVGIGLAACRVLLQFGLSRLIMAVRTVEKGEAAAEPLRKSFPQALIQVVQLDMLSYESIQAFAKHCSALPRLDVAILGAAVFSSEFKVAPTGHEEVFQVNYLSTALLSMLLLSALKPKQSGNEPGRLTIIGSSTALYGEFAHRDADPIIPSFDNRESYRGFVERYSTSKLLVLMLTHKLSDLVSAEDVIINTVDPGFVAGTGLHRTFPGLAARTFAFLKRVSARSLEQGAWTYVDGAVVKGKESHGGFIIDFDIHPFHPVMYTAEGKAAMDRLWKETLNELRFANVEALLKN</sequence>
<protein>
    <submittedName>
        <fullName evidence="4">Uncharacterized protein</fullName>
    </submittedName>
</protein>
<dbReference type="PANTHER" id="PTHR24320:SF252">
    <property type="entry name" value="DEHYDROGENASE_REDUCTASE FAMILY PROTEIN, PUTATIVE (AFU_ORTHOLOGUE AFUA_3G08550)-RELATED"/>
    <property type="match status" value="1"/>
</dbReference>
<evidence type="ECO:0000256" key="2">
    <source>
        <dbReference type="ARBA" id="ARBA00022857"/>
    </source>
</evidence>
<organism evidence="4 5">
    <name type="scientific">Stachybotrys chartarum (strain CBS 109288 / IBT 7711)</name>
    <name type="common">Toxic black mold</name>
    <name type="synonym">Stilbospora chartarum</name>
    <dbReference type="NCBI Taxonomy" id="1280523"/>
    <lineage>
        <taxon>Eukaryota</taxon>
        <taxon>Fungi</taxon>
        <taxon>Dikarya</taxon>
        <taxon>Ascomycota</taxon>
        <taxon>Pezizomycotina</taxon>
        <taxon>Sordariomycetes</taxon>
        <taxon>Hypocreomycetidae</taxon>
        <taxon>Hypocreales</taxon>
        <taxon>Stachybotryaceae</taxon>
        <taxon>Stachybotrys</taxon>
    </lineage>
</organism>
<evidence type="ECO:0000313" key="4">
    <source>
        <dbReference type="EMBL" id="KEY75011.1"/>
    </source>
</evidence>
<dbReference type="PANTHER" id="PTHR24320">
    <property type="entry name" value="RETINOL DEHYDROGENASE"/>
    <property type="match status" value="1"/>
</dbReference>
<dbReference type="AlphaFoldDB" id="A0A084BBT2"/>
<dbReference type="Pfam" id="PF00106">
    <property type="entry name" value="adh_short"/>
    <property type="match status" value="1"/>
</dbReference>
<dbReference type="Proteomes" id="UP000028045">
    <property type="component" value="Unassembled WGS sequence"/>
</dbReference>
<dbReference type="PRINTS" id="PR00081">
    <property type="entry name" value="GDHRDH"/>
</dbReference>
<dbReference type="HOGENOM" id="CLU_010194_44_4_1"/>
<dbReference type="EMBL" id="KL647405">
    <property type="protein sequence ID" value="KEY75011.1"/>
    <property type="molecule type" value="Genomic_DNA"/>
</dbReference>
<dbReference type="GO" id="GO:0016491">
    <property type="term" value="F:oxidoreductase activity"/>
    <property type="evidence" value="ECO:0007669"/>
    <property type="project" value="UniProtKB-KW"/>
</dbReference>
<dbReference type="Gene3D" id="3.40.50.720">
    <property type="entry name" value="NAD(P)-binding Rossmann-like Domain"/>
    <property type="match status" value="1"/>
</dbReference>
<comment type="similarity">
    <text evidence="1">Belongs to the short-chain dehydrogenases/reductases (SDR) family.</text>
</comment>
<dbReference type="SUPFAM" id="SSF51735">
    <property type="entry name" value="NAD(P)-binding Rossmann-fold domains"/>
    <property type="match status" value="1"/>
</dbReference>
<keyword evidence="2" id="KW-0521">NADP</keyword>
<gene>
    <name evidence="4" type="ORF">S7711_01353</name>
</gene>
<accession>A0A084BBT2</accession>
<dbReference type="OrthoDB" id="542013at2759"/>
<evidence type="ECO:0000313" key="5">
    <source>
        <dbReference type="Proteomes" id="UP000028045"/>
    </source>
</evidence>
<name>A0A084BBT2_STACB</name>
<dbReference type="InterPro" id="IPR036291">
    <property type="entry name" value="NAD(P)-bd_dom_sf"/>
</dbReference>
<keyword evidence="5" id="KW-1185">Reference proteome</keyword>
<proteinExistence type="inferred from homology"/>